<name>A0A8J1TQG9_OWEFU</name>
<comment type="caution">
    <text evidence="1">The sequence shown here is derived from an EMBL/GenBank/DDBJ whole genome shotgun (WGS) entry which is preliminary data.</text>
</comment>
<organism evidence="1 2">
    <name type="scientific">Owenia fusiformis</name>
    <name type="common">Polychaete worm</name>
    <dbReference type="NCBI Taxonomy" id="6347"/>
    <lineage>
        <taxon>Eukaryota</taxon>
        <taxon>Metazoa</taxon>
        <taxon>Spiralia</taxon>
        <taxon>Lophotrochozoa</taxon>
        <taxon>Annelida</taxon>
        <taxon>Polychaeta</taxon>
        <taxon>Sedentaria</taxon>
        <taxon>Canalipalpata</taxon>
        <taxon>Sabellida</taxon>
        <taxon>Oweniida</taxon>
        <taxon>Oweniidae</taxon>
        <taxon>Owenia</taxon>
    </lineage>
</organism>
<sequence>MGRLGYLSLLFLMSFTFCEVLGRTCKKSKCPVEGTEGTDNYDRVLVFAGEFRGLVAQAISIETAHAYHRMAGRNTRAEIISAGRNALAFFKCRFGLSPDITDDELYNAEKVDLGDYTFSTENHPLRPGPYRMILESHDCKSRAYHTEQPEVLEIGFNIVIKNELNAGGTYNRTLYPGEVVIAGAYMIKPNPKKRCSMEGLIVLPVVTYEPVKPCGGSGFVTHPEYGNGTYQTSFVKDNDGIVSITNVIRFPAKTTGVVCNLMYS</sequence>
<dbReference type="EMBL" id="CAIIXF020000001">
    <property type="protein sequence ID" value="CAH1776156.1"/>
    <property type="molecule type" value="Genomic_DNA"/>
</dbReference>
<protein>
    <submittedName>
        <fullName evidence="1">Uncharacterized protein</fullName>
    </submittedName>
</protein>
<dbReference type="Proteomes" id="UP000749559">
    <property type="component" value="Unassembled WGS sequence"/>
</dbReference>
<gene>
    <name evidence="1" type="ORF">OFUS_LOCUS3361</name>
</gene>
<evidence type="ECO:0000313" key="2">
    <source>
        <dbReference type="Proteomes" id="UP000749559"/>
    </source>
</evidence>
<dbReference type="AlphaFoldDB" id="A0A8J1TQG9"/>
<keyword evidence="2" id="KW-1185">Reference proteome</keyword>
<evidence type="ECO:0000313" key="1">
    <source>
        <dbReference type="EMBL" id="CAH1776156.1"/>
    </source>
</evidence>
<accession>A0A8J1TQG9</accession>
<reference evidence="1" key="1">
    <citation type="submission" date="2022-03" db="EMBL/GenBank/DDBJ databases">
        <authorList>
            <person name="Martin C."/>
        </authorList>
    </citation>
    <scope>NUCLEOTIDE SEQUENCE</scope>
</reference>
<proteinExistence type="predicted"/>